<dbReference type="SUPFAM" id="SSF52540">
    <property type="entry name" value="P-loop containing nucleoside triphosphate hydrolases"/>
    <property type="match status" value="1"/>
</dbReference>
<evidence type="ECO:0000256" key="12">
    <source>
        <dbReference type="ARBA" id="ARBA00023172"/>
    </source>
</evidence>
<gene>
    <name evidence="20" type="ORF">B4088_0710</name>
</gene>
<dbReference type="GO" id="GO:0016787">
    <property type="term" value="F:hydrolase activity"/>
    <property type="evidence" value="ECO:0007669"/>
    <property type="project" value="UniProtKB-KW"/>
</dbReference>
<feature type="domain" description="Helicase C-terminal" evidence="19">
    <location>
        <begin position="253"/>
        <end position="399"/>
    </location>
</feature>
<dbReference type="GO" id="GO:0030894">
    <property type="term" value="C:replisome"/>
    <property type="evidence" value="ECO:0007669"/>
    <property type="project" value="TreeGrafter"/>
</dbReference>
<evidence type="ECO:0000256" key="2">
    <source>
        <dbReference type="ARBA" id="ARBA00001947"/>
    </source>
</evidence>
<feature type="domain" description="Helicase ATP-binding" evidence="18">
    <location>
        <begin position="60"/>
        <end position="229"/>
    </location>
</feature>
<comment type="cofactor">
    <cofactor evidence="1">
        <name>Mg(2+)</name>
        <dbReference type="ChEBI" id="CHEBI:18420"/>
    </cofactor>
</comment>
<comment type="similarity">
    <text evidence="3">Belongs to the helicase family. RecQ subfamily.</text>
</comment>
<dbReference type="InterPro" id="IPR036388">
    <property type="entry name" value="WH-like_DNA-bd_sf"/>
</dbReference>
<evidence type="ECO:0000256" key="5">
    <source>
        <dbReference type="ARBA" id="ARBA00022741"/>
    </source>
</evidence>
<evidence type="ECO:0000256" key="13">
    <source>
        <dbReference type="ARBA" id="ARBA00023204"/>
    </source>
</evidence>
<reference evidence="20 21" key="1">
    <citation type="submission" date="2015-09" db="EMBL/GenBank/DDBJ databases">
        <title>Bacillus cereus food isolates.</title>
        <authorList>
            <person name="Boekhorst J."/>
        </authorList>
    </citation>
    <scope>NUCLEOTIDE SEQUENCE [LARGE SCALE GENOMIC DNA]</scope>
    <source>
        <strain evidence="20 21">B4088</strain>
    </source>
</reference>
<dbReference type="GO" id="GO:0043590">
    <property type="term" value="C:bacterial nucleoid"/>
    <property type="evidence" value="ECO:0007669"/>
    <property type="project" value="TreeGrafter"/>
</dbReference>
<dbReference type="InterPro" id="IPR010997">
    <property type="entry name" value="HRDC-like_sf"/>
</dbReference>
<evidence type="ECO:0000256" key="15">
    <source>
        <dbReference type="ARBA" id="ARBA00034617"/>
    </source>
</evidence>
<accession>A0A164QGG5</accession>
<dbReference type="NCBIfam" id="TIGR00614">
    <property type="entry name" value="recQ_fam"/>
    <property type="match status" value="1"/>
</dbReference>
<evidence type="ECO:0000259" key="17">
    <source>
        <dbReference type="PROSITE" id="PS50967"/>
    </source>
</evidence>
<dbReference type="InterPro" id="IPR001650">
    <property type="entry name" value="Helicase_C-like"/>
</dbReference>
<evidence type="ECO:0000256" key="14">
    <source>
        <dbReference type="ARBA" id="ARBA00023235"/>
    </source>
</evidence>
<dbReference type="Pfam" id="PF14493">
    <property type="entry name" value="HTH_40"/>
    <property type="match status" value="1"/>
</dbReference>
<evidence type="ECO:0000256" key="3">
    <source>
        <dbReference type="ARBA" id="ARBA00005446"/>
    </source>
</evidence>
<dbReference type="GO" id="GO:0003677">
    <property type="term" value="F:DNA binding"/>
    <property type="evidence" value="ECO:0007669"/>
    <property type="project" value="UniProtKB-KW"/>
</dbReference>
<dbReference type="EMBL" id="LJKE01000018">
    <property type="protein sequence ID" value="KZD71396.1"/>
    <property type="molecule type" value="Genomic_DNA"/>
</dbReference>
<evidence type="ECO:0000313" key="21">
    <source>
        <dbReference type="Proteomes" id="UP000076482"/>
    </source>
</evidence>
<dbReference type="InterPro" id="IPR027417">
    <property type="entry name" value="P-loop_NTPase"/>
</dbReference>
<evidence type="ECO:0000256" key="9">
    <source>
        <dbReference type="ARBA" id="ARBA00022833"/>
    </source>
</evidence>
<dbReference type="FunFam" id="1.10.150.80:FF:000002">
    <property type="entry name" value="ATP-dependent DNA helicase RecQ"/>
    <property type="match status" value="1"/>
</dbReference>
<evidence type="ECO:0000259" key="18">
    <source>
        <dbReference type="PROSITE" id="PS51192"/>
    </source>
</evidence>
<dbReference type="GO" id="GO:0006281">
    <property type="term" value="P:DNA repair"/>
    <property type="evidence" value="ECO:0007669"/>
    <property type="project" value="UniProtKB-KW"/>
</dbReference>
<dbReference type="Pfam" id="PF00270">
    <property type="entry name" value="DEAD"/>
    <property type="match status" value="1"/>
</dbReference>
<sequence length="739" mass="84257">MKSKLLVMYSSLSRRLSDDIIGIDERYRKAGDSFLFTKAQELLASYFGYSSFRRGQDETIKNVLDGKDTVCIMPTGGGKSICYQIPALVFEGTTLVISPLISLMKDQVDTLVQNGISATYINSSISITEANQRIQLAKQGHYKLLYVAPERLDSMEFVDQLIDMKIPMIAIDEAHCISQWGHDFRPSYLHIHRILDYLPEKPLVLALTATATPQVREDICNTLGINQENTIMTTFERENLSFSVIKGQDRHAYLADYIRQNQKESGIIYAATRKVVDQLYEDLMKAGVSVSKYHAGMSDTDRNEQQELFLRDEVSVMVATSAFGMGIDKSNIRYVIHYQLPKNMESYYQEAGRAGRDGLDSACILLYSSQDVQVQRFLIDQSTGESRFSNELEKLQNMTDYCHTEQCLQSFILQYFGEEPKEDCGRCGNCTDDRESIDVTRESQMVLSCMIRTNQRFGKQMIAQVLTGSKNKKVIEFNFHTLPTYGLLSNRSVKEVSEFIEFLISDELIAVEHGTYPTLKVTEKGKEVLLSKVNVLRKERVETRQIVQDHPLFEVLREVRKEIAQGEGVPPFVIFSDQTLKDMCAKMPQSDSELLTVKGIGEHKLVKYGSHFLQAVQHFIEENPNYAETVKTEVVTERKKSGKASANSHIETYEMYKQGIDLDEIAKERGLSRQTIENHLIRSFEDGMEVDWNSFVPAKYEQMIETAVQNAEGGLKSIKEQLPNEVSYFMIRAYLQIRK</sequence>
<dbReference type="CDD" id="cd17920">
    <property type="entry name" value="DEXHc_RecQ"/>
    <property type="match status" value="1"/>
</dbReference>
<dbReference type="Proteomes" id="UP000076482">
    <property type="component" value="Unassembled WGS sequence"/>
</dbReference>
<dbReference type="GO" id="GO:0006260">
    <property type="term" value="P:DNA replication"/>
    <property type="evidence" value="ECO:0007669"/>
    <property type="project" value="InterPro"/>
</dbReference>
<dbReference type="FunFam" id="1.10.10.10:FF:000564">
    <property type="entry name" value="ATP-dependent DNA helicase RecQ"/>
    <property type="match status" value="1"/>
</dbReference>
<dbReference type="Gene3D" id="3.40.50.300">
    <property type="entry name" value="P-loop containing nucleotide triphosphate hydrolases"/>
    <property type="match status" value="2"/>
</dbReference>
<dbReference type="PATRIC" id="fig|1396.535.peg.2751"/>
<evidence type="ECO:0000259" key="19">
    <source>
        <dbReference type="PROSITE" id="PS51194"/>
    </source>
</evidence>
<dbReference type="InterPro" id="IPR004589">
    <property type="entry name" value="DNA_helicase_ATP-dep_RecQ"/>
</dbReference>
<name>A0A164QGG5_BACCE</name>
<dbReference type="Pfam" id="PF09382">
    <property type="entry name" value="RQC"/>
    <property type="match status" value="1"/>
</dbReference>
<keyword evidence="6" id="KW-0227">DNA damage</keyword>
<dbReference type="InterPro" id="IPR011545">
    <property type="entry name" value="DEAD/DEAH_box_helicase_dom"/>
</dbReference>
<dbReference type="GO" id="GO:0043138">
    <property type="term" value="F:3'-5' DNA helicase activity"/>
    <property type="evidence" value="ECO:0007669"/>
    <property type="project" value="UniProtKB-EC"/>
</dbReference>
<keyword evidence="12" id="KW-0233">DNA recombination</keyword>
<dbReference type="SMART" id="SM00341">
    <property type="entry name" value="HRDC"/>
    <property type="match status" value="1"/>
</dbReference>
<comment type="catalytic activity">
    <reaction evidence="15">
        <text>Couples ATP hydrolysis with the unwinding of duplex DNA by translocating in the 3'-5' direction.</text>
        <dbReference type="EC" id="5.6.2.4"/>
    </reaction>
</comment>
<dbReference type="InterPro" id="IPR002121">
    <property type="entry name" value="HRDC_dom"/>
</dbReference>
<dbReference type="Gene3D" id="1.10.150.80">
    <property type="entry name" value="HRDC domain"/>
    <property type="match status" value="1"/>
</dbReference>
<dbReference type="FunFam" id="3.40.50.300:FF:001746">
    <property type="entry name" value="ATP-dependent DNA helicase recQ"/>
    <property type="match status" value="1"/>
</dbReference>
<comment type="caution">
    <text evidence="20">The sequence shown here is derived from an EMBL/GenBank/DDBJ whole genome shotgun (WGS) entry which is preliminary data.</text>
</comment>
<dbReference type="SMART" id="SM00956">
    <property type="entry name" value="RQC"/>
    <property type="match status" value="1"/>
</dbReference>
<proteinExistence type="inferred from homology"/>
<dbReference type="GO" id="GO:0009378">
    <property type="term" value="F:four-way junction helicase activity"/>
    <property type="evidence" value="ECO:0007669"/>
    <property type="project" value="TreeGrafter"/>
</dbReference>
<dbReference type="InterPro" id="IPR036390">
    <property type="entry name" value="WH_DNA-bd_sf"/>
</dbReference>
<dbReference type="InterPro" id="IPR018982">
    <property type="entry name" value="RQC_domain"/>
</dbReference>
<dbReference type="CDD" id="cd18794">
    <property type="entry name" value="SF2_C_RecQ"/>
    <property type="match status" value="1"/>
</dbReference>
<dbReference type="InterPro" id="IPR006293">
    <property type="entry name" value="DNA_helicase_ATP-dep_RecQ_bac"/>
</dbReference>
<evidence type="ECO:0000256" key="4">
    <source>
        <dbReference type="ARBA" id="ARBA00022723"/>
    </source>
</evidence>
<dbReference type="Pfam" id="PF00271">
    <property type="entry name" value="Helicase_C"/>
    <property type="match status" value="1"/>
</dbReference>
<keyword evidence="9" id="KW-0862">Zinc</keyword>
<keyword evidence="8 20" id="KW-0347">Helicase</keyword>
<dbReference type="PROSITE" id="PS51192">
    <property type="entry name" value="HELICASE_ATP_BIND_1"/>
    <property type="match status" value="1"/>
</dbReference>
<evidence type="ECO:0000256" key="7">
    <source>
        <dbReference type="ARBA" id="ARBA00022801"/>
    </source>
</evidence>
<dbReference type="InterPro" id="IPR032284">
    <property type="entry name" value="RecQ_Zn-bd"/>
</dbReference>
<evidence type="ECO:0000313" key="20">
    <source>
        <dbReference type="EMBL" id="KZD71396.1"/>
    </source>
</evidence>
<feature type="domain" description="HRDC" evidence="17">
    <location>
        <begin position="546"/>
        <end position="626"/>
    </location>
</feature>
<dbReference type="SUPFAM" id="SSF47819">
    <property type="entry name" value="HRDC-like"/>
    <property type="match status" value="1"/>
</dbReference>
<dbReference type="Pfam" id="PF16124">
    <property type="entry name" value="RecQ_Zn_bind"/>
    <property type="match status" value="1"/>
</dbReference>
<dbReference type="SMART" id="SM00487">
    <property type="entry name" value="DEXDc"/>
    <property type="match status" value="1"/>
</dbReference>
<evidence type="ECO:0000256" key="10">
    <source>
        <dbReference type="ARBA" id="ARBA00022840"/>
    </source>
</evidence>
<dbReference type="FunFam" id="3.40.50.300:FF:000296">
    <property type="entry name" value="ATP-dependent DNA helicase RecQ"/>
    <property type="match status" value="1"/>
</dbReference>
<evidence type="ECO:0000256" key="16">
    <source>
        <dbReference type="NCBIfam" id="TIGR01389"/>
    </source>
</evidence>
<dbReference type="GO" id="GO:0006310">
    <property type="term" value="P:DNA recombination"/>
    <property type="evidence" value="ECO:0007669"/>
    <property type="project" value="UniProtKB-UniRule"/>
</dbReference>
<protein>
    <recommendedName>
        <fullName evidence="16">DNA helicase RecQ</fullName>
        <ecNumber evidence="16">5.6.2.4</ecNumber>
    </recommendedName>
</protein>
<dbReference type="InterPro" id="IPR014001">
    <property type="entry name" value="Helicase_ATP-bd"/>
</dbReference>
<keyword evidence="7" id="KW-0378">Hydrolase</keyword>
<dbReference type="SMART" id="SM00490">
    <property type="entry name" value="HELICc"/>
    <property type="match status" value="1"/>
</dbReference>
<dbReference type="AlphaFoldDB" id="A0A164QGG5"/>
<dbReference type="PROSITE" id="PS50967">
    <property type="entry name" value="HRDC"/>
    <property type="match status" value="1"/>
</dbReference>
<evidence type="ECO:0000256" key="1">
    <source>
        <dbReference type="ARBA" id="ARBA00001946"/>
    </source>
</evidence>
<keyword evidence="14" id="KW-0413">Isomerase</keyword>
<comment type="cofactor">
    <cofactor evidence="2">
        <name>Zn(2+)</name>
        <dbReference type="ChEBI" id="CHEBI:29105"/>
    </cofactor>
</comment>
<keyword evidence="4" id="KW-0479">Metal-binding</keyword>
<keyword evidence="5" id="KW-0547">Nucleotide-binding</keyword>
<dbReference type="InterPro" id="IPR029491">
    <property type="entry name" value="Helicase_HTH"/>
</dbReference>
<dbReference type="PROSITE" id="PS51194">
    <property type="entry name" value="HELICASE_CTER"/>
    <property type="match status" value="1"/>
</dbReference>
<organism evidence="20 21">
    <name type="scientific">Bacillus cereus</name>
    <dbReference type="NCBI Taxonomy" id="1396"/>
    <lineage>
        <taxon>Bacteria</taxon>
        <taxon>Bacillati</taxon>
        <taxon>Bacillota</taxon>
        <taxon>Bacilli</taxon>
        <taxon>Bacillales</taxon>
        <taxon>Bacillaceae</taxon>
        <taxon>Bacillus</taxon>
        <taxon>Bacillus cereus group</taxon>
    </lineage>
</organism>
<keyword evidence="10" id="KW-0067">ATP-binding</keyword>
<dbReference type="GO" id="GO:0009432">
    <property type="term" value="P:SOS response"/>
    <property type="evidence" value="ECO:0007669"/>
    <property type="project" value="UniProtKB-UniRule"/>
</dbReference>
<dbReference type="GO" id="GO:0005524">
    <property type="term" value="F:ATP binding"/>
    <property type="evidence" value="ECO:0007669"/>
    <property type="project" value="UniProtKB-KW"/>
</dbReference>
<dbReference type="SUPFAM" id="SSF46785">
    <property type="entry name" value="Winged helix' DNA-binding domain"/>
    <property type="match status" value="1"/>
</dbReference>
<evidence type="ECO:0000256" key="6">
    <source>
        <dbReference type="ARBA" id="ARBA00022763"/>
    </source>
</evidence>
<dbReference type="GO" id="GO:0046872">
    <property type="term" value="F:metal ion binding"/>
    <property type="evidence" value="ECO:0007669"/>
    <property type="project" value="UniProtKB-KW"/>
</dbReference>
<evidence type="ECO:0000256" key="8">
    <source>
        <dbReference type="ARBA" id="ARBA00022806"/>
    </source>
</evidence>
<dbReference type="PANTHER" id="PTHR13710">
    <property type="entry name" value="DNA HELICASE RECQ FAMILY MEMBER"/>
    <property type="match status" value="1"/>
</dbReference>
<dbReference type="GO" id="GO:0005737">
    <property type="term" value="C:cytoplasm"/>
    <property type="evidence" value="ECO:0007669"/>
    <property type="project" value="TreeGrafter"/>
</dbReference>
<evidence type="ECO:0000256" key="11">
    <source>
        <dbReference type="ARBA" id="ARBA00023125"/>
    </source>
</evidence>
<dbReference type="EC" id="5.6.2.4" evidence="16"/>
<dbReference type="Gene3D" id="1.10.10.10">
    <property type="entry name" value="Winged helix-like DNA-binding domain superfamily/Winged helix DNA-binding domain"/>
    <property type="match status" value="1"/>
</dbReference>
<dbReference type="NCBIfam" id="TIGR01389">
    <property type="entry name" value="recQ"/>
    <property type="match status" value="1"/>
</dbReference>
<keyword evidence="13" id="KW-0234">DNA repair</keyword>
<dbReference type="PANTHER" id="PTHR13710:SF105">
    <property type="entry name" value="ATP-DEPENDENT DNA HELICASE Q1"/>
    <property type="match status" value="1"/>
</dbReference>
<keyword evidence="11" id="KW-0238">DNA-binding</keyword>
<dbReference type="Pfam" id="PF00570">
    <property type="entry name" value="HRDC"/>
    <property type="match status" value="1"/>
</dbReference>
<dbReference type="InterPro" id="IPR044876">
    <property type="entry name" value="HRDC_dom_sf"/>
</dbReference>